<accession>A0A563E6B9</accession>
<comment type="similarity">
    <text evidence="1">Belongs to the ABC transporter superfamily.</text>
</comment>
<keyword evidence="3" id="KW-0547">Nucleotide-binding</keyword>
<dbReference type="GO" id="GO:0016887">
    <property type="term" value="F:ATP hydrolysis activity"/>
    <property type="evidence" value="ECO:0007669"/>
    <property type="project" value="InterPro"/>
</dbReference>
<evidence type="ECO:0000256" key="6">
    <source>
        <dbReference type="PROSITE-ProRule" id="PRU00703"/>
    </source>
</evidence>
<dbReference type="SUPFAM" id="SSF54631">
    <property type="entry name" value="CBS-domain pair"/>
    <property type="match status" value="1"/>
</dbReference>
<evidence type="ECO:0000256" key="4">
    <source>
        <dbReference type="ARBA" id="ARBA00022840"/>
    </source>
</evidence>
<dbReference type="SMART" id="SM00382">
    <property type="entry name" value="AAA"/>
    <property type="match status" value="1"/>
</dbReference>
<feature type="domain" description="CBS" evidence="8">
    <location>
        <begin position="305"/>
        <end position="363"/>
    </location>
</feature>
<sequence>MIRFDRVVKKFDGGSVAVDNLSFEAQRGEITVLVGPSGCGKTTSLRMINRMIDPTSGQILLDEQPVGQIAPAQLRRGIGYVIQHAGLFPHRTVLDNVATVPRLAGWSKAKARTRAHEVLELVGLPGDYAVRYPSQLSGGQQQRVGVARALAADPSVMLMDEPFSAVDPIVREQLQDEFLRLQRELGKTIVFVTHDIDEAIKLGDKVAVLEVGGRLAQLAEPAYLLAHPINDFVSDFIGRDRGYRALAFQDAPDFPLRPEPTVELGTTPAQARLATSDGWLLVVTDGRPQGWIEPQRITVPIESAMLHRGGTVARNHGPLRAALDAALSAPSRRGVVVDDDGRLLGTVRADEVLRAIDAAERPAIDPADIAPAESP</sequence>
<dbReference type="InterPro" id="IPR003593">
    <property type="entry name" value="AAA+_ATPase"/>
</dbReference>
<dbReference type="GO" id="GO:0015418">
    <property type="term" value="F:ABC-type quaternary ammonium compound transporting activity"/>
    <property type="evidence" value="ECO:0007669"/>
    <property type="project" value="UniProtKB-EC"/>
</dbReference>
<comment type="caution">
    <text evidence="9">The sequence shown here is derived from an EMBL/GenBank/DDBJ whole genome shotgun (WGS) entry which is preliminary data.</text>
</comment>
<dbReference type="Pfam" id="PF00005">
    <property type="entry name" value="ABC_tran"/>
    <property type="match status" value="1"/>
</dbReference>
<dbReference type="EC" id="7.6.2.9" evidence="5"/>
<keyword evidence="10" id="KW-1185">Reference proteome</keyword>
<organism evidence="9 10">
    <name type="scientific">Leekyejoonella antrihumi</name>
    <dbReference type="NCBI Taxonomy" id="1660198"/>
    <lineage>
        <taxon>Bacteria</taxon>
        <taxon>Bacillati</taxon>
        <taxon>Actinomycetota</taxon>
        <taxon>Actinomycetes</taxon>
        <taxon>Micrococcales</taxon>
        <taxon>Dermacoccaceae</taxon>
        <taxon>Leekyejoonella</taxon>
    </lineage>
</organism>
<gene>
    <name evidence="9" type="ORF">FGL98_04510</name>
</gene>
<dbReference type="InterPro" id="IPR003439">
    <property type="entry name" value="ABC_transporter-like_ATP-bd"/>
</dbReference>
<dbReference type="OrthoDB" id="9802264at2"/>
<evidence type="ECO:0000256" key="5">
    <source>
        <dbReference type="ARBA" id="ARBA00066388"/>
    </source>
</evidence>
<dbReference type="PROSITE" id="PS51371">
    <property type="entry name" value="CBS"/>
    <property type="match status" value="1"/>
</dbReference>
<dbReference type="EMBL" id="VCQV01000004">
    <property type="protein sequence ID" value="TWP37975.1"/>
    <property type="molecule type" value="Genomic_DNA"/>
</dbReference>
<dbReference type="Proteomes" id="UP000320244">
    <property type="component" value="Unassembled WGS sequence"/>
</dbReference>
<evidence type="ECO:0000313" key="9">
    <source>
        <dbReference type="EMBL" id="TWP37975.1"/>
    </source>
</evidence>
<dbReference type="GO" id="GO:0005524">
    <property type="term" value="F:ATP binding"/>
    <property type="evidence" value="ECO:0007669"/>
    <property type="project" value="UniProtKB-KW"/>
</dbReference>
<proteinExistence type="inferred from homology"/>
<dbReference type="RefSeq" id="WP_146315545.1">
    <property type="nucleotide sequence ID" value="NZ_VCQV01000004.1"/>
</dbReference>
<dbReference type="PANTHER" id="PTHR43117:SF4">
    <property type="entry name" value="OSMOPROTECTANT IMPORT ATP-BINDING PROTEIN OSMV"/>
    <property type="match status" value="1"/>
</dbReference>
<keyword evidence="4 9" id="KW-0067">ATP-binding</keyword>
<evidence type="ECO:0000313" key="10">
    <source>
        <dbReference type="Proteomes" id="UP000320244"/>
    </source>
</evidence>
<evidence type="ECO:0000259" key="8">
    <source>
        <dbReference type="PROSITE" id="PS51371"/>
    </source>
</evidence>
<dbReference type="InterPro" id="IPR017871">
    <property type="entry name" value="ABC_transporter-like_CS"/>
</dbReference>
<dbReference type="SUPFAM" id="SSF52540">
    <property type="entry name" value="P-loop containing nucleoside triphosphate hydrolases"/>
    <property type="match status" value="1"/>
</dbReference>
<evidence type="ECO:0000259" key="7">
    <source>
        <dbReference type="PROSITE" id="PS50893"/>
    </source>
</evidence>
<dbReference type="InterPro" id="IPR027417">
    <property type="entry name" value="P-loop_NTPase"/>
</dbReference>
<dbReference type="InterPro" id="IPR000644">
    <property type="entry name" value="CBS_dom"/>
</dbReference>
<dbReference type="PROSITE" id="PS00211">
    <property type="entry name" value="ABC_TRANSPORTER_1"/>
    <property type="match status" value="1"/>
</dbReference>
<name>A0A563E6B9_9MICO</name>
<evidence type="ECO:0000256" key="2">
    <source>
        <dbReference type="ARBA" id="ARBA00022448"/>
    </source>
</evidence>
<reference evidence="9 10" key="2">
    <citation type="submission" date="2019-08" db="EMBL/GenBank/DDBJ databases">
        <title>Jejuicoccus antrihumi gen. nov., sp. nov., a new member of the family Dermacoccaceae isolated from a cave.</title>
        <authorList>
            <person name="Schumann P."/>
            <person name="Kim I.S."/>
        </authorList>
    </citation>
    <scope>NUCLEOTIDE SEQUENCE [LARGE SCALE GENOMIC DNA]</scope>
    <source>
        <strain evidence="9 10">C5-26</strain>
    </source>
</reference>
<protein>
    <recommendedName>
        <fullName evidence="5">ABC-type quaternary amine transporter</fullName>
        <ecNumber evidence="5">7.6.2.9</ecNumber>
    </recommendedName>
</protein>
<evidence type="ECO:0000256" key="3">
    <source>
        <dbReference type="ARBA" id="ARBA00022741"/>
    </source>
</evidence>
<dbReference type="AlphaFoldDB" id="A0A563E6B9"/>
<evidence type="ECO:0000256" key="1">
    <source>
        <dbReference type="ARBA" id="ARBA00005417"/>
    </source>
</evidence>
<dbReference type="InterPro" id="IPR046342">
    <property type="entry name" value="CBS_dom_sf"/>
</dbReference>
<dbReference type="Gene3D" id="3.40.50.300">
    <property type="entry name" value="P-loop containing nucleotide triphosphate hydrolases"/>
    <property type="match status" value="1"/>
</dbReference>
<dbReference type="PROSITE" id="PS50893">
    <property type="entry name" value="ABC_TRANSPORTER_2"/>
    <property type="match status" value="1"/>
</dbReference>
<keyword evidence="6" id="KW-0129">CBS domain</keyword>
<keyword evidence="2" id="KW-0813">Transport</keyword>
<feature type="domain" description="ABC transporter" evidence="7">
    <location>
        <begin position="2"/>
        <end position="237"/>
    </location>
</feature>
<dbReference type="PANTHER" id="PTHR43117">
    <property type="entry name" value="OSMOPROTECTANT IMPORT ATP-BINDING PROTEIN OSMV"/>
    <property type="match status" value="1"/>
</dbReference>
<reference evidence="9 10" key="1">
    <citation type="submission" date="2019-05" db="EMBL/GenBank/DDBJ databases">
        <authorList>
            <person name="Lee S.D."/>
        </authorList>
    </citation>
    <scope>NUCLEOTIDE SEQUENCE [LARGE SCALE GENOMIC DNA]</scope>
    <source>
        <strain evidence="9 10">C5-26</strain>
    </source>
</reference>
<dbReference type="FunFam" id="3.40.50.300:FF:000425">
    <property type="entry name" value="Probable ABC transporter, ATP-binding subunit"/>
    <property type="match status" value="1"/>
</dbReference>